<gene>
    <name evidence="2" type="ORF">RM423_22165</name>
</gene>
<dbReference type="PROSITE" id="PS51459">
    <property type="entry name" value="FIDO"/>
    <property type="match status" value="1"/>
</dbReference>
<evidence type="ECO:0000259" key="1">
    <source>
        <dbReference type="PROSITE" id="PS51459"/>
    </source>
</evidence>
<evidence type="ECO:0000313" key="3">
    <source>
        <dbReference type="Proteomes" id="UP001183176"/>
    </source>
</evidence>
<dbReference type="Gene3D" id="1.10.3290.10">
    <property type="entry name" value="Fido-like domain"/>
    <property type="match status" value="1"/>
</dbReference>
<dbReference type="RefSeq" id="WP_311425225.1">
    <property type="nucleotide sequence ID" value="NZ_JAVREH010000068.1"/>
</dbReference>
<dbReference type="InterPro" id="IPR040198">
    <property type="entry name" value="Fido_containing"/>
</dbReference>
<dbReference type="Proteomes" id="UP001183176">
    <property type="component" value="Unassembled WGS sequence"/>
</dbReference>
<dbReference type="PANTHER" id="PTHR13504">
    <property type="entry name" value="FIDO DOMAIN-CONTAINING PROTEIN DDB_G0283145"/>
    <property type="match status" value="1"/>
</dbReference>
<reference evidence="3" key="1">
    <citation type="submission" date="2023-07" db="EMBL/GenBank/DDBJ databases">
        <title>30 novel species of actinomycetes from the DSMZ collection.</title>
        <authorList>
            <person name="Nouioui I."/>
        </authorList>
    </citation>
    <scope>NUCLEOTIDE SEQUENCE [LARGE SCALE GENOMIC DNA]</scope>
    <source>
        <strain evidence="3">DSM 44399</strain>
    </source>
</reference>
<feature type="domain" description="Fido" evidence="1">
    <location>
        <begin position="1"/>
        <end position="103"/>
    </location>
</feature>
<evidence type="ECO:0000313" key="2">
    <source>
        <dbReference type="EMBL" id="MDT0264082.1"/>
    </source>
</evidence>
<protein>
    <submittedName>
        <fullName evidence="2">Fic family protein</fullName>
    </submittedName>
</protein>
<keyword evidence="3" id="KW-1185">Reference proteome</keyword>
<dbReference type="InterPro" id="IPR003812">
    <property type="entry name" value="Fido"/>
</dbReference>
<proteinExistence type="predicted"/>
<sequence length="178" mass="19813">MTPPPFTEIDPLIADWVHDVNQLLSPSGTPLPERLAQVHNAFERIHPFLDGNGRTGRLLLNLILVRMGYPPAIVFKNERSRYLDAMRKADAGDFGPMGELIARAVTDNLYKFVVPAVAGPARLVPLASLANKQNGFSVIALRNAANRGRLKAQKSPNGAWLSSKNWVDEYRNLKFKRD</sequence>
<name>A0ABU2JGL3_9ACTN</name>
<dbReference type="InterPro" id="IPR036597">
    <property type="entry name" value="Fido-like_dom_sf"/>
</dbReference>
<dbReference type="Pfam" id="PF02661">
    <property type="entry name" value="Fic"/>
    <property type="match status" value="1"/>
</dbReference>
<dbReference type="EMBL" id="JAVREH010000068">
    <property type="protein sequence ID" value="MDT0264082.1"/>
    <property type="molecule type" value="Genomic_DNA"/>
</dbReference>
<comment type="caution">
    <text evidence="2">The sequence shown here is derived from an EMBL/GenBank/DDBJ whole genome shotgun (WGS) entry which is preliminary data.</text>
</comment>
<accession>A0ABU2JGL3</accession>
<organism evidence="2 3">
    <name type="scientific">Jatrophihabitans lederbergiae</name>
    <dbReference type="NCBI Taxonomy" id="3075547"/>
    <lineage>
        <taxon>Bacteria</taxon>
        <taxon>Bacillati</taxon>
        <taxon>Actinomycetota</taxon>
        <taxon>Actinomycetes</taxon>
        <taxon>Jatrophihabitantales</taxon>
        <taxon>Jatrophihabitantaceae</taxon>
        <taxon>Jatrophihabitans</taxon>
    </lineage>
</organism>
<dbReference type="SUPFAM" id="SSF140931">
    <property type="entry name" value="Fic-like"/>
    <property type="match status" value="1"/>
</dbReference>
<dbReference type="PANTHER" id="PTHR13504:SF38">
    <property type="entry name" value="FIDO DOMAIN-CONTAINING PROTEIN"/>
    <property type="match status" value="1"/>
</dbReference>